<sequence length="85" mass="9374">MANGTIVDVTSTIYHLDRAEEYVLGQERLRGWWYIHLLHSCIPLTGNCHRAGGGAGSFREVWDSDEEEETSGSHPNSKAIGSSTL</sequence>
<proteinExistence type="predicted"/>
<evidence type="ECO:0000256" key="1">
    <source>
        <dbReference type="SAM" id="MobiDB-lite"/>
    </source>
</evidence>
<dbReference type="EMBL" id="AP020692">
    <property type="protein sequence ID" value="BBN68266.1"/>
    <property type="molecule type" value="Genomic_DNA"/>
</dbReference>
<feature type="compositionally biased region" description="Polar residues" evidence="1">
    <location>
        <begin position="72"/>
        <end position="85"/>
    </location>
</feature>
<protein>
    <submittedName>
        <fullName evidence="2">Cytochrome P450, family 706, subfamily A, polypeptide 4</fullName>
    </submittedName>
</protein>
<gene>
    <name evidence="2" type="ORF">Prudu_355S000400</name>
</gene>
<name>A0A5H2Y0H5_PRUDU</name>
<feature type="region of interest" description="Disordered" evidence="1">
    <location>
        <begin position="62"/>
        <end position="85"/>
    </location>
</feature>
<evidence type="ECO:0000313" key="2">
    <source>
        <dbReference type="EMBL" id="BBN68266.1"/>
    </source>
</evidence>
<organism evidence="2">
    <name type="scientific">Prunus dulcis</name>
    <name type="common">Almond</name>
    <name type="synonym">Amygdalus dulcis</name>
    <dbReference type="NCBI Taxonomy" id="3755"/>
    <lineage>
        <taxon>Eukaryota</taxon>
        <taxon>Viridiplantae</taxon>
        <taxon>Streptophyta</taxon>
        <taxon>Embryophyta</taxon>
        <taxon>Tracheophyta</taxon>
        <taxon>Spermatophyta</taxon>
        <taxon>Magnoliopsida</taxon>
        <taxon>eudicotyledons</taxon>
        <taxon>Gunneridae</taxon>
        <taxon>Pentapetalae</taxon>
        <taxon>rosids</taxon>
        <taxon>fabids</taxon>
        <taxon>Rosales</taxon>
        <taxon>Rosaceae</taxon>
        <taxon>Amygdaloideae</taxon>
        <taxon>Amygdaleae</taxon>
        <taxon>Prunus</taxon>
    </lineage>
</organism>
<reference evidence="2" key="1">
    <citation type="journal article" date="2019" name="Science">
        <title>Mutation of a bHLH transcription factor allowed almond domestication.</title>
        <authorList>
            <person name="Sanchez-Perez R."/>
            <person name="Pavan S."/>
            <person name="Mazzeo R."/>
            <person name="Moldovan C."/>
            <person name="Aiese Cigliano R."/>
            <person name="Del Cueto J."/>
            <person name="Ricciardi F."/>
            <person name="Lotti C."/>
            <person name="Ricciardi L."/>
            <person name="Dicenta F."/>
            <person name="Lopez-Marques R.L."/>
            <person name="Lindberg Moller B."/>
        </authorList>
    </citation>
    <scope>NUCLEOTIDE SEQUENCE</scope>
</reference>
<dbReference type="AlphaFoldDB" id="A0A5H2Y0H5"/>
<accession>A0A5H2Y0H5</accession>